<gene>
    <name evidence="2" type="ORF">JQ615_36800</name>
</gene>
<sequence>MTRKAKLERLLQRRAAGIFVSPFETGAIGPDLFRAACDLGLEGLVSKRSDRPYLRWPVEGLDQGEKTGRSTLWIGYRKPKRLRDNVLIEGEEVRSTALRALFSIVVTALVVAGTIYAIRYFTH</sequence>
<accession>A0ABS5FVW8</accession>
<feature type="transmembrane region" description="Helical" evidence="1">
    <location>
        <begin position="100"/>
        <end position="121"/>
    </location>
</feature>
<evidence type="ECO:0000313" key="3">
    <source>
        <dbReference type="Proteomes" id="UP001315278"/>
    </source>
</evidence>
<proteinExistence type="predicted"/>
<dbReference type="EMBL" id="JAFCJH010000066">
    <property type="protein sequence ID" value="MBR0800937.1"/>
    <property type="molecule type" value="Genomic_DNA"/>
</dbReference>
<name>A0ABS5FVW8_9BRAD</name>
<keyword evidence="3" id="KW-1185">Reference proteome</keyword>
<reference evidence="3" key="1">
    <citation type="journal article" date="2021" name="ISME J.">
        <title>Evolutionary origin and ecological implication of a unique nif island in free-living Bradyrhizobium lineages.</title>
        <authorList>
            <person name="Tao J."/>
        </authorList>
    </citation>
    <scope>NUCLEOTIDE SEQUENCE [LARGE SCALE GENOMIC DNA]</scope>
    <source>
        <strain evidence="3">SZCCT0434</strain>
    </source>
</reference>
<keyword evidence="1" id="KW-0812">Transmembrane</keyword>
<evidence type="ECO:0008006" key="4">
    <source>
        <dbReference type="Google" id="ProtNLM"/>
    </source>
</evidence>
<evidence type="ECO:0000313" key="2">
    <source>
        <dbReference type="EMBL" id="MBR0800937.1"/>
    </source>
</evidence>
<keyword evidence="1" id="KW-0472">Membrane</keyword>
<protein>
    <recommendedName>
        <fullName evidence="4">ATP-dependent DNA ligase family profile domain-containing protein</fullName>
    </recommendedName>
</protein>
<organism evidence="2 3">
    <name type="scientific">Bradyrhizobium jicamae</name>
    <dbReference type="NCBI Taxonomy" id="280332"/>
    <lineage>
        <taxon>Bacteria</taxon>
        <taxon>Pseudomonadati</taxon>
        <taxon>Pseudomonadota</taxon>
        <taxon>Alphaproteobacteria</taxon>
        <taxon>Hyphomicrobiales</taxon>
        <taxon>Nitrobacteraceae</taxon>
        <taxon>Bradyrhizobium</taxon>
    </lineage>
</organism>
<dbReference type="RefSeq" id="WP_212495141.1">
    <property type="nucleotide sequence ID" value="NZ_JAFCJH010000066.1"/>
</dbReference>
<keyword evidence="1" id="KW-1133">Transmembrane helix</keyword>
<comment type="caution">
    <text evidence="2">The sequence shown here is derived from an EMBL/GenBank/DDBJ whole genome shotgun (WGS) entry which is preliminary data.</text>
</comment>
<dbReference type="Proteomes" id="UP001315278">
    <property type="component" value="Unassembled WGS sequence"/>
</dbReference>
<evidence type="ECO:0000256" key="1">
    <source>
        <dbReference type="SAM" id="Phobius"/>
    </source>
</evidence>